<evidence type="ECO:0000313" key="3">
    <source>
        <dbReference type="EMBL" id="GGN14165.1"/>
    </source>
</evidence>
<comment type="caution">
    <text evidence="3">The sequence shown here is derived from an EMBL/GenBank/DDBJ whole genome shotgun (WGS) entry which is preliminary data.</text>
</comment>
<proteinExistence type="predicted"/>
<name>A0ABQ2IJF5_9BACT</name>
<gene>
    <name evidence="3" type="ORF">GCM10010967_57990</name>
</gene>
<evidence type="ECO:0000256" key="1">
    <source>
        <dbReference type="ARBA" id="ARBA00022612"/>
    </source>
</evidence>
<dbReference type="InterPro" id="IPR035421">
    <property type="entry name" value="Terminase_6C"/>
</dbReference>
<keyword evidence="4" id="KW-1185">Reference proteome</keyword>
<evidence type="ECO:0000313" key="4">
    <source>
        <dbReference type="Proteomes" id="UP000632339"/>
    </source>
</evidence>
<accession>A0ABQ2IJF5</accession>
<dbReference type="EMBL" id="BMLI01000004">
    <property type="protein sequence ID" value="GGN14165.1"/>
    <property type="molecule type" value="Genomic_DNA"/>
</dbReference>
<evidence type="ECO:0000259" key="2">
    <source>
        <dbReference type="Pfam" id="PF17289"/>
    </source>
</evidence>
<protein>
    <recommendedName>
        <fullName evidence="2">Terminase large subunit gp17-like C-terminal domain-containing protein</fullName>
    </recommendedName>
</protein>
<feature type="domain" description="Terminase large subunit gp17-like C-terminal" evidence="2">
    <location>
        <begin position="34"/>
        <end position="150"/>
    </location>
</feature>
<keyword evidence="1" id="KW-1188">Viral release from host cell</keyword>
<dbReference type="Gene3D" id="3.30.420.280">
    <property type="match status" value="1"/>
</dbReference>
<organism evidence="3 4">
    <name type="scientific">Dyadobacter beijingensis</name>
    <dbReference type="NCBI Taxonomy" id="365489"/>
    <lineage>
        <taxon>Bacteria</taxon>
        <taxon>Pseudomonadati</taxon>
        <taxon>Bacteroidota</taxon>
        <taxon>Cytophagia</taxon>
        <taxon>Cytophagales</taxon>
        <taxon>Spirosomataceae</taxon>
        <taxon>Dyadobacter</taxon>
    </lineage>
</organism>
<reference evidence="4" key="1">
    <citation type="journal article" date="2019" name="Int. J. Syst. Evol. Microbiol.">
        <title>The Global Catalogue of Microorganisms (GCM) 10K type strain sequencing project: providing services to taxonomists for standard genome sequencing and annotation.</title>
        <authorList>
            <consortium name="The Broad Institute Genomics Platform"/>
            <consortium name="The Broad Institute Genome Sequencing Center for Infectious Disease"/>
            <person name="Wu L."/>
            <person name="Ma J."/>
        </authorList>
    </citation>
    <scope>NUCLEOTIDE SEQUENCE [LARGE SCALE GENOMIC DNA]</scope>
    <source>
        <strain evidence="4">CGMCC 1.6375</strain>
    </source>
</reference>
<dbReference type="Proteomes" id="UP000632339">
    <property type="component" value="Unassembled WGS sequence"/>
</dbReference>
<dbReference type="RefSeq" id="WP_019945506.1">
    <property type="nucleotide sequence ID" value="NZ_BMLI01000004.1"/>
</dbReference>
<sequence length="169" mass="19108">MDFNVGKMAGIVHTIRNQLPRALDEFIDVFDTPAMIQKIDERYPDHDITVYPDASGDNRKSTNASETDIALLKKAGYKVMVDASNPTVKDRVNGMNAMLCNTYGERRYLINTRKCPKYTQSLERQVWDEKGEPDKKAGFDHPNDGGGYFITKLFPIIKRTMSLAKLSGQ</sequence>
<dbReference type="Pfam" id="PF17289">
    <property type="entry name" value="Terminase_6C"/>
    <property type="match status" value="1"/>
</dbReference>